<keyword evidence="2" id="KW-1185">Reference proteome</keyword>
<evidence type="ECO:0000313" key="1">
    <source>
        <dbReference type="EMBL" id="AND67714.1"/>
    </source>
</evidence>
<name>A0A160MXK9_9GAMM</name>
<proteinExistence type="predicted"/>
<dbReference type="AlphaFoldDB" id="A0A160MXK9"/>
<reference evidence="1 2" key="1">
    <citation type="submission" date="2016-02" db="EMBL/GenBank/DDBJ databases">
        <title>Complete genome sequencing and analysis of ATSB10, Dyella thiooxydans isolated from rhizosphere soil of sunflower (Helianthus annuus L.).</title>
        <authorList>
            <person name="Lee Y."/>
            <person name="Hwangbo K."/>
            <person name="Chung H."/>
            <person name="Yoo J."/>
            <person name="Kim K.Y."/>
            <person name="Sa T.M."/>
            <person name="Um Y."/>
            <person name="Madhaiyan M."/>
        </authorList>
    </citation>
    <scope>NUCLEOTIDE SEQUENCE [LARGE SCALE GENOMIC DNA]</scope>
    <source>
        <strain evidence="1 2">ATSB10</strain>
    </source>
</reference>
<dbReference type="STRING" id="445710.ATSB10_02600"/>
<dbReference type="EMBL" id="CP014841">
    <property type="protein sequence ID" value="AND67714.1"/>
    <property type="molecule type" value="Genomic_DNA"/>
</dbReference>
<evidence type="ECO:0000313" key="2">
    <source>
        <dbReference type="Proteomes" id="UP000077255"/>
    </source>
</evidence>
<sequence>MVMQRALSDAPIPADVGAQRDKRVILGGMGATTKGGYTPT</sequence>
<dbReference type="Proteomes" id="UP000077255">
    <property type="component" value="Chromosome"/>
</dbReference>
<dbReference type="KEGG" id="dtx:ATSB10_02600"/>
<organism evidence="1 2">
    <name type="scientific">Dyella thiooxydans</name>
    <dbReference type="NCBI Taxonomy" id="445710"/>
    <lineage>
        <taxon>Bacteria</taxon>
        <taxon>Pseudomonadati</taxon>
        <taxon>Pseudomonadota</taxon>
        <taxon>Gammaproteobacteria</taxon>
        <taxon>Lysobacterales</taxon>
        <taxon>Rhodanobacteraceae</taxon>
        <taxon>Dyella</taxon>
    </lineage>
</organism>
<accession>A0A160MXK9</accession>
<gene>
    <name evidence="1" type="ORF">ATSB10_02600</name>
</gene>
<protein>
    <submittedName>
        <fullName evidence="1">Uncharacterized protein</fullName>
    </submittedName>
</protein>
<dbReference type="PATRIC" id="fig|445710.3.peg.258"/>